<dbReference type="KEGG" id="aqt:FN924_12020"/>
<evidence type="ECO:0000313" key="5">
    <source>
        <dbReference type="Proteomes" id="UP000315215"/>
    </source>
</evidence>
<feature type="coiled-coil region" evidence="1">
    <location>
        <begin position="38"/>
        <end position="72"/>
    </location>
</feature>
<dbReference type="EMBL" id="CP041666">
    <property type="protein sequence ID" value="QDP40850.1"/>
    <property type="molecule type" value="Genomic_DNA"/>
</dbReference>
<proteinExistence type="predicted"/>
<name>A0A516KHH4_9BACI</name>
<sequence length="167" mass="19437">MHFPHLFKKESWQRFLAGCFVGAILSFIIFLYMHGRLYEQWATDNLKLQEQISNLELKIKSLSQQKSELDEQAQEQMIVQEIEIILVNQETLKLDRLLEHQTKQYIKEQISDVLGKKVSTIASNGNLLKAAIQNKQYTIDDMKFTVSVKMLTIAPVVRVEVELELKN</sequence>
<keyword evidence="2" id="KW-0472">Membrane</keyword>
<dbReference type="Pfam" id="PF26347">
    <property type="entry name" value="YtrI_sporulation"/>
    <property type="match status" value="1"/>
</dbReference>
<dbReference type="Proteomes" id="UP000315215">
    <property type="component" value="Chromosome"/>
</dbReference>
<reference evidence="4 5" key="1">
    <citation type="submission" date="2019-07" db="EMBL/GenBank/DDBJ databases">
        <authorList>
            <person name="Li J."/>
        </authorList>
    </citation>
    <scope>NUCLEOTIDE SEQUENCE [LARGE SCALE GENOMIC DNA]</scope>
    <source>
        <strain evidence="4 5">TKL69</strain>
    </source>
</reference>
<evidence type="ECO:0000256" key="1">
    <source>
        <dbReference type="SAM" id="Coils"/>
    </source>
</evidence>
<dbReference type="InterPro" id="IPR058620">
    <property type="entry name" value="YtrI_C"/>
</dbReference>
<keyword evidence="1" id="KW-0175">Coiled coil</keyword>
<keyword evidence="5" id="KW-1185">Reference proteome</keyword>
<dbReference type="NCBIfam" id="NF041479">
    <property type="entry name" value="spor_membprot_YtrI"/>
    <property type="match status" value="1"/>
</dbReference>
<protein>
    <recommendedName>
        <fullName evidence="3">Sporulation membrane protein YtrI C-terminal domain-containing protein</fullName>
    </recommendedName>
</protein>
<dbReference type="AlphaFoldDB" id="A0A516KHH4"/>
<dbReference type="RefSeq" id="WP_143894800.1">
    <property type="nucleotide sequence ID" value="NZ_CP041666.1"/>
</dbReference>
<evidence type="ECO:0000256" key="2">
    <source>
        <dbReference type="SAM" id="Phobius"/>
    </source>
</evidence>
<dbReference type="InterPro" id="IPR048198">
    <property type="entry name" value="YtrI"/>
</dbReference>
<feature type="domain" description="Sporulation membrane protein YtrI C-terminal" evidence="3">
    <location>
        <begin position="80"/>
        <end position="163"/>
    </location>
</feature>
<feature type="transmembrane region" description="Helical" evidence="2">
    <location>
        <begin position="12"/>
        <end position="33"/>
    </location>
</feature>
<evidence type="ECO:0000313" key="4">
    <source>
        <dbReference type="EMBL" id="QDP40850.1"/>
    </source>
</evidence>
<gene>
    <name evidence="4" type="ORF">FN924_12020</name>
</gene>
<organism evidence="4 5">
    <name type="scientific">Radiobacillus deserti</name>
    <dbReference type="NCBI Taxonomy" id="2594883"/>
    <lineage>
        <taxon>Bacteria</taxon>
        <taxon>Bacillati</taxon>
        <taxon>Bacillota</taxon>
        <taxon>Bacilli</taxon>
        <taxon>Bacillales</taxon>
        <taxon>Bacillaceae</taxon>
        <taxon>Radiobacillus</taxon>
    </lineage>
</organism>
<keyword evidence="2" id="KW-0812">Transmembrane</keyword>
<accession>A0A516KHH4</accession>
<dbReference type="OrthoDB" id="2691164at2"/>
<evidence type="ECO:0000259" key="3">
    <source>
        <dbReference type="Pfam" id="PF26347"/>
    </source>
</evidence>
<keyword evidence="2" id="KW-1133">Transmembrane helix</keyword>